<dbReference type="Proteomes" id="UP000093100">
    <property type="component" value="Unassembled WGS sequence"/>
</dbReference>
<organism evidence="1 2">
    <name type="scientific">Campylobacter fetus subsp. testudinum</name>
    <dbReference type="NCBI Taxonomy" id="1507806"/>
    <lineage>
        <taxon>Bacteria</taxon>
        <taxon>Pseudomonadati</taxon>
        <taxon>Campylobacterota</taxon>
        <taxon>Epsilonproteobacteria</taxon>
        <taxon>Campylobacterales</taxon>
        <taxon>Campylobacteraceae</taxon>
        <taxon>Campylobacter</taxon>
    </lineage>
</organism>
<sequence>MDILEYFYQNPPKNPKFIDRKTYFNGNKIILQGAINSGKTALLMQYLEEFGQDFLYLNLEDIRVDFIPSLNEFIKDKKIKAIGFDGVKNDFYPPCKCENIIISTTSNSFFIDKFTKVKLNGLDYEEFIAFYRKNYEAKTLFSHFLARGNGAKSAFLQDFEVSEFLQMKIKAYLGEQKAKILSKIAAQLHQPFNAHKIYKDLKEITKISKDNIYHSLSEFQNENLINFVHHIDEKSSLKRVYFSDFGFKNALSYEKDPKKTVANMVFCELLKLENEIFFSDEIDFFIPKKNLAILVIPFLPPELIFLKFKKSINCYKNLGITKVEVISNSNSSNIAFEGIRCSVMPFWQWAVAL</sequence>
<dbReference type="EMBL" id="LFLK01000005">
    <property type="protein sequence ID" value="OCR90522.1"/>
    <property type="molecule type" value="Genomic_DNA"/>
</dbReference>
<dbReference type="InterPro" id="IPR027417">
    <property type="entry name" value="P-loop_NTPase"/>
</dbReference>
<dbReference type="SUPFAM" id="SSF52540">
    <property type="entry name" value="P-loop containing nucleoside triphosphate hydrolases"/>
    <property type="match status" value="1"/>
</dbReference>
<dbReference type="KEGG" id="cfp:CR44_00070"/>
<reference evidence="1 2" key="1">
    <citation type="journal article" date="2016" name="Genome Biol. Evol.">
        <title>Comparative Genomics of Campylobacter fetus from Reptiles and Mammals Reveals Divergent Evolution in Host-Associated Lineages.</title>
        <authorList>
            <person name="Gilbert M.J."/>
            <person name="Miller W.G."/>
            <person name="Yee E."/>
            <person name="Zomer A.L."/>
            <person name="van der Graaf-van Bloois L."/>
            <person name="Fitzgerald C."/>
            <person name="Forbes K.J."/>
            <person name="Meric G."/>
            <person name="Sheppard S.K."/>
            <person name="Wagenaar J.A."/>
            <person name="Duim B."/>
        </authorList>
    </citation>
    <scope>NUCLEOTIDE SEQUENCE [LARGE SCALE GENOMIC DNA]</scope>
    <source>
        <strain evidence="1 2">12S02225-3</strain>
    </source>
</reference>
<evidence type="ECO:0000313" key="1">
    <source>
        <dbReference type="EMBL" id="OCR90522.1"/>
    </source>
</evidence>
<dbReference type="AlphaFoldDB" id="A0AAX0HAL4"/>
<accession>A0AAX0HAL4</accession>
<gene>
    <name evidence="1" type="ORF">CFT12S02225_05640</name>
</gene>
<dbReference type="RefSeq" id="WP_023383957.1">
    <property type="nucleotide sequence ID" value="NZ_CP009226.1"/>
</dbReference>
<comment type="caution">
    <text evidence="1">The sequence shown here is derived from an EMBL/GenBank/DDBJ whole genome shotgun (WGS) entry which is preliminary data.</text>
</comment>
<proteinExistence type="predicted"/>
<name>A0AAX0HAL4_CAMFE</name>
<evidence type="ECO:0000313" key="2">
    <source>
        <dbReference type="Proteomes" id="UP000093100"/>
    </source>
</evidence>
<protein>
    <submittedName>
        <fullName evidence="1">ATPase AAA</fullName>
    </submittedName>
</protein>